<comment type="subcellular location">
    <subcellularLocation>
        <location evidence="1 9">Cell membrane</location>
        <topology evidence="1 9">Single-pass membrane protein</topology>
    </subcellularLocation>
</comment>
<dbReference type="RefSeq" id="WP_246151331.1">
    <property type="nucleotide sequence ID" value="NZ_SJPX01000001.1"/>
</dbReference>
<dbReference type="PANTHER" id="PTHR42982">
    <property type="entry name" value="SEC-INDEPENDENT PROTEIN TRANSLOCASE PROTEIN TATA"/>
    <property type="match status" value="1"/>
</dbReference>
<evidence type="ECO:0000313" key="11">
    <source>
        <dbReference type="EMBL" id="TWU57683.1"/>
    </source>
</evidence>
<evidence type="ECO:0000313" key="12">
    <source>
        <dbReference type="Proteomes" id="UP000317977"/>
    </source>
</evidence>
<evidence type="ECO:0000256" key="4">
    <source>
        <dbReference type="ARBA" id="ARBA00022692"/>
    </source>
</evidence>
<organism evidence="11 12">
    <name type="scientific">Rubripirellula reticaptiva</name>
    <dbReference type="NCBI Taxonomy" id="2528013"/>
    <lineage>
        <taxon>Bacteria</taxon>
        <taxon>Pseudomonadati</taxon>
        <taxon>Planctomycetota</taxon>
        <taxon>Planctomycetia</taxon>
        <taxon>Pirellulales</taxon>
        <taxon>Pirellulaceae</taxon>
        <taxon>Rubripirellula</taxon>
    </lineage>
</organism>
<gene>
    <name evidence="11" type="primary">tatAy</name>
    <name evidence="9" type="synonym">tatA</name>
    <name evidence="11" type="ORF">Poly59_05910</name>
</gene>
<keyword evidence="3 9" id="KW-1003">Cell membrane</keyword>
<comment type="subunit">
    <text evidence="9">Forms a complex with TatC.</text>
</comment>
<dbReference type="InterPro" id="IPR006312">
    <property type="entry name" value="TatA/E"/>
</dbReference>
<evidence type="ECO:0000256" key="3">
    <source>
        <dbReference type="ARBA" id="ARBA00022475"/>
    </source>
</evidence>
<dbReference type="InterPro" id="IPR003369">
    <property type="entry name" value="TatA/B/E"/>
</dbReference>
<evidence type="ECO:0000256" key="2">
    <source>
        <dbReference type="ARBA" id="ARBA00022448"/>
    </source>
</evidence>
<dbReference type="Proteomes" id="UP000317977">
    <property type="component" value="Unassembled WGS sequence"/>
</dbReference>
<dbReference type="AlphaFoldDB" id="A0A5C6F7J0"/>
<reference evidence="11 12" key="1">
    <citation type="submission" date="2019-02" db="EMBL/GenBank/DDBJ databases">
        <title>Deep-cultivation of Planctomycetes and their phenomic and genomic characterization uncovers novel biology.</title>
        <authorList>
            <person name="Wiegand S."/>
            <person name="Jogler M."/>
            <person name="Boedeker C."/>
            <person name="Pinto D."/>
            <person name="Vollmers J."/>
            <person name="Rivas-Marin E."/>
            <person name="Kohn T."/>
            <person name="Peeters S.H."/>
            <person name="Heuer A."/>
            <person name="Rast P."/>
            <person name="Oberbeckmann S."/>
            <person name="Bunk B."/>
            <person name="Jeske O."/>
            <person name="Meyerdierks A."/>
            <person name="Storesund J.E."/>
            <person name="Kallscheuer N."/>
            <person name="Luecker S."/>
            <person name="Lage O.M."/>
            <person name="Pohl T."/>
            <person name="Merkel B.J."/>
            <person name="Hornburger P."/>
            <person name="Mueller R.-W."/>
            <person name="Bruemmer F."/>
            <person name="Labrenz M."/>
            <person name="Spormann A.M."/>
            <person name="Op Den Camp H."/>
            <person name="Overmann J."/>
            <person name="Amann R."/>
            <person name="Jetten M.S.M."/>
            <person name="Mascher T."/>
            <person name="Medema M.H."/>
            <person name="Devos D.P."/>
            <person name="Kaster A.-K."/>
            <person name="Ovreas L."/>
            <person name="Rohde M."/>
            <person name="Galperin M.Y."/>
            <person name="Jogler C."/>
        </authorList>
    </citation>
    <scope>NUCLEOTIDE SEQUENCE [LARGE SCALE GENOMIC DNA]</scope>
    <source>
        <strain evidence="11 12">Poly59</strain>
    </source>
</reference>
<evidence type="ECO:0000256" key="5">
    <source>
        <dbReference type="ARBA" id="ARBA00022927"/>
    </source>
</evidence>
<keyword evidence="8 9" id="KW-0472">Membrane</keyword>
<dbReference type="EMBL" id="SJPX01000001">
    <property type="protein sequence ID" value="TWU57683.1"/>
    <property type="molecule type" value="Genomic_DNA"/>
</dbReference>
<dbReference type="GO" id="GO:0008320">
    <property type="term" value="F:protein transmembrane transporter activity"/>
    <property type="evidence" value="ECO:0007669"/>
    <property type="project" value="UniProtKB-UniRule"/>
</dbReference>
<accession>A0A5C6F7J0</accession>
<feature type="transmembrane region" description="Helical" evidence="9">
    <location>
        <begin position="14"/>
        <end position="36"/>
    </location>
</feature>
<dbReference type="Gene3D" id="1.20.5.3310">
    <property type="match status" value="1"/>
</dbReference>
<evidence type="ECO:0000256" key="10">
    <source>
        <dbReference type="SAM" id="MobiDB-lite"/>
    </source>
</evidence>
<evidence type="ECO:0000256" key="8">
    <source>
        <dbReference type="ARBA" id="ARBA00023136"/>
    </source>
</evidence>
<name>A0A5C6F7J0_9BACT</name>
<comment type="similarity">
    <text evidence="9">Belongs to the TatA/E family.</text>
</comment>
<evidence type="ECO:0000256" key="1">
    <source>
        <dbReference type="ARBA" id="ARBA00004162"/>
    </source>
</evidence>
<evidence type="ECO:0000256" key="6">
    <source>
        <dbReference type="ARBA" id="ARBA00022989"/>
    </source>
</evidence>
<keyword evidence="2 9" id="KW-0813">Transport</keyword>
<keyword evidence="7 9" id="KW-0811">Translocation</keyword>
<dbReference type="GO" id="GO:0033281">
    <property type="term" value="C:TAT protein transport complex"/>
    <property type="evidence" value="ECO:0007669"/>
    <property type="project" value="UniProtKB-UniRule"/>
</dbReference>
<keyword evidence="5 9" id="KW-0653">Protein transport</keyword>
<protein>
    <recommendedName>
        <fullName evidence="9">Sec-independent protein translocase protein TatA</fullName>
    </recommendedName>
</protein>
<dbReference type="PANTHER" id="PTHR42982:SF1">
    <property type="entry name" value="SEC-INDEPENDENT PROTEIN TRANSLOCASE PROTEIN TATA"/>
    <property type="match status" value="1"/>
</dbReference>
<keyword evidence="6 9" id="KW-1133">Transmembrane helix</keyword>
<dbReference type="HAMAP" id="MF_00236">
    <property type="entry name" value="TatA_E"/>
    <property type="match status" value="1"/>
</dbReference>
<dbReference type="Pfam" id="PF02416">
    <property type="entry name" value="TatA_B_E"/>
    <property type="match status" value="1"/>
</dbReference>
<evidence type="ECO:0000256" key="9">
    <source>
        <dbReference type="HAMAP-Rule" id="MF_00236"/>
    </source>
</evidence>
<sequence>MIVNHLTDGIADPLMAFGAPGPLELAIIAGIILLLFGSSKLPTLMRNLGRSTNEFKRGMSESTDDEEPSKPRDDRA</sequence>
<evidence type="ECO:0000256" key="7">
    <source>
        <dbReference type="ARBA" id="ARBA00023010"/>
    </source>
</evidence>
<dbReference type="GO" id="GO:0043953">
    <property type="term" value="P:protein transport by the Tat complex"/>
    <property type="evidence" value="ECO:0007669"/>
    <property type="project" value="UniProtKB-UniRule"/>
</dbReference>
<comment type="function">
    <text evidence="9">Part of the twin-arginine translocation (Tat) system that transports large folded proteins containing a characteristic twin-arginine motif in their signal peptide across membranes. TatA could form the protein-conducting channel of the Tat system.</text>
</comment>
<proteinExistence type="inferred from homology"/>
<feature type="region of interest" description="Disordered" evidence="10">
    <location>
        <begin position="52"/>
        <end position="76"/>
    </location>
</feature>
<keyword evidence="4 9" id="KW-0812">Transmembrane</keyword>
<comment type="caution">
    <text evidence="11">The sequence shown here is derived from an EMBL/GenBank/DDBJ whole genome shotgun (WGS) entry which is preliminary data.</text>
</comment>
<dbReference type="NCBIfam" id="TIGR01411">
    <property type="entry name" value="tatAE"/>
    <property type="match status" value="1"/>
</dbReference>
<keyword evidence="12" id="KW-1185">Reference proteome</keyword>